<reference evidence="2 3" key="1">
    <citation type="submission" date="2019-02" db="EMBL/GenBank/DDBJ databases">
        <title>Deep-cultivation of Planctomycetes and their phenomic and genomic characterization uncovers novel biology.</title>
        <authorList>
            <person name="Wiegand S."/>
            <person name="Jogler M."/>
            <person name="Boedeker C."/>
            <person name="Pinto D."/>
            <person name="Vollmers J."/>
            <person name="Rivas-Marin E."/>
            <person name="Kohn T."/>
            <person name="Peeters S.H."/>
            <person name="Heuer A."/>
            <person name="Rast P."/>
            <person name="Oberbeckmann S."/>
            <person name="Bunk B."/>
            <person name="Jeske O."/>
            <person name="Meyerdierks A."/>
            <person name="Storesund J.E."/>
            <person name="Kallscheuer N."/>
            <person name="Luecker S."/>
            <person name="Lage O.M."/>
            <person name="Pohl T."/>
            <person name="Merkel B.J."/>
            <person name="Hornburger P."/>
            <person name="Mueller R.-W."/>
            <person name="Bruemmer F."/>
            <person name="Labrenz M."/>
            <person name="Spormann A.M."/>
            <person name="Op Den Camp H."/>
            <person name="Overmann J."/>
            <person name="Amann R."/>
            <person name="Jetten M.S.M."/>
            <person name="Mascher T."/>
            <person name="Medema M.H."/>
            <person name="Devos D.P."/>
            <person name="Kaster A.-K."/>
            <person name="Ovreas L."/>
            <person name="Rohde M."/>
            <person name="Galperin M.Y."/>
            <person name="Jogler C."/>
        </authorList>
    </citation>
    <scope>NUCLEOTIDE SEQUENCE [LARGE SCALE GENOMIC DNA]</scope>
    <source>
        <strain evidence="2 3">Pla123a</strain>
    </source>
</reference>
<evidence type="ECO:0000313" key="3">
    <source>
        <dbReference type="Proteomes" id="UP000318478"/>
    </source>
</evidence>
<proteinExistence type="predicted"/>
<dbReference type="RefSeq" id="WP_146590854.1">
    <property type="nucleotide sequence ID" value="NZ_SJPO01000013.1"/>
</dbReference>
<dbReference type="Pfam" id="PF17338">
    <property type="entry name" value="GP88"/>
    <property type="match status" value="1"/>
</dbReference>
<evidence type="ECO:0000259" key="1">
    <source>
        <dbReference type="Pfam" id="PF17338"/>
    </source>
</evidence>
<dbReference type="OrthoDB" id="8116906at2"/>
<name>A0A5C5XYC5_9BACT</name>
<evidence type="ECO:0000313" key="2">
    <source>
        <dbReference type="EMBL" id="TWT66925.1"/>
    </source>
</evidence>
<dbReference type="Proteomes" id="UP000318478">
    <property type="component" value="Unassembled WGS sequence"/>
</dbReference>
<dbReference type="AlphaFoldDB" id="A0A5C5XYC5"/>
<accession>A0A5C5XYC5</accession>
<gene>
    <name evidence="2" type="ORF">Pla123a_43540</name>
</gene>
<sequence>MNLLRTNAKLAKAGPDNYLVAGLALAPHGLSGHQVCPASTVGCRAACNLWFSGQRVVPAARQRAIRDTQWLAEDRRGFLAQLHHDIAQHARRADRALLRPMVRLNVGSDLDWREVIERWPEVQFYDYTKVLSRFRAYLDGKLPPNYALTFSASERSHPATLASFLRRGGNVAAVFAVDYYPACGRIGPLPRSVRYWGAEWPVIDADKHDIRLPSVDGRGVVCGLRLKGTNAAKARGRATGFAAPC</sequence>
<comment type="caution">
    <text evidence="2">The sequence shown here is derived from an EMBL/GenBank/DDBJ whole genome shotgun (WGS) entry which is preliminary data.</text>
</comment>
<organism evidence="2 3">
    <name type="scientific">Posidoniimonas polymericola</name>
    <dbReference type="NCBI Taxonomy" id="2528002"/>
    <lineage>
        <taxon>Bacteria</taxon>
        <taxon>Pseudomonadati</taxon>
        <taxon>Planctomycetota</taxon>
        <taxon>Planctomycetia</taxon>
        <taxon>Pirellulales</taxon>
        <taxon>Lacipirellulaceae</taxon>
        <taxon>Posidoniimonas</taxon>
    </lineage>
</organism>
<keyword evidence="3" id="KW-1185">Reference proteome</keyword>
<dbReference type="InterPro" id="IPR020290">
    <property type="entry name" value="Gp88"/>
</dbReference>
<protein>
    <recommendedName>
        <fullName evidence="1">Gene product 88 domain-containing protein</fullName>
    </recommendedName>
</protein>
<feature type="domain" description="Gene product 88" evidence="1">
    <location>
        <begin position="2"/>
        <end position="235"/>
    </location>
</feature>
<dbReference type="EMBL" id="SJPO01000013">
    <property type="protein sequence ID" value="TWT66925.1"/>
    <property type="molecule type" value="Genomic_DNA"/>
</dbReference>